<evidence type="ECO:0000313" key="2">
    <source>
        <dbReference type="Proteomes" id="UP000828390"/>
    </source>
</evidence>
<dbReference type="AlphaFoldDB" id="A0A9D4G0Y8"/>
<organism evidence="1 2">
    <name type="scientific">Dreissena polymorpha</name>
    <name type="common">Zebra mussel</name>
    <name type="synonym">Mytilus polymorpha</name>
    <dbReference type="NCBI Taxonomy" id="45954"/>
    <lineage>
        <taxon>Eukaryota</taxon>
        <taxon>Metazoa</taxon>
        <taxon>Spiralia</taxon>
        <taxon>Lophotrochozoa</taxon>
        <taxon>Mollusca</taxon>
        <taxon>Bivalvia</taxon>
        <taxon>Autobranchia</taxon>
        <taxon>Heteroconchia</taxon>
        <taxon>Euheterodonta</taxon>
        <taxon>Imparidentia</taxon>
        <taxon>Neoheterodontei</taxon>
        <taxon>Myida</taxon>
        <taxon>Dreissenoidea</taxon>
        <taxon>Dreissenidae</taxon>
        <taxon>Dreissena</taxon>
    </lineage>
</organism>
<evidence type="ECO:0000313" key="1">
    <source>
        <dbReference type="EMBL" id="KAH3808156.1"/>
    </source>
</evidence>
<name>A0A9D4G0Y8_DREPO</name>
<accession>A0A9D4G0Y8</accession>
<reference evidence="1" key="2">
    <citation type="submission" date="2020-11" db="EMBL/GenBank/DDBJ databases">
        <authorList>
            <person name="McCartney M.A."/>
            <person name="Auch B."/>
            <person name="Kono T."/>
            <person name="Mallez S."/>
            <person name="Becker A."/>
            <person name="Gohl D.M."/>
            <person name="Silverstein K.A.T."/>
            <person name="Koren S."/>
            <person name="Bechman K.B."/>
            <person name="Herman A."/>
            <person name="Abrahante J.E."/>
            <person name="Garbe J."/>
        </authorList>
    </citation>
    <scope>NUCLEOTIDE SEQUENCE</scope>
    <source>
        <strain evidence="1">Duluth1</strain>
        <tissue evidence="1">Whole animal</tissue>
    </source>
</reference>
<keyword evidence="2" id="KW-1185">Reference proteome</keyword>
<gene>
    <name evidence="1" type="ORF">DPMN_136507</name>
</gene>
<sequence length="119" mass="13384">MSGLSDQAWSNSTVAWNQSWSNSTVAWIMEQQYCGLDGLSDQSWSNSTVAWIMEQQYCGLDHGATVLWPGSWSNSTVAWSTLWDKAHCGTRHTVGQGTWIKKSFPRTRHNSLSHQATTF</sequence>
<comment type="caution">
    <text evidence="1">The sequence shown here is derived from an EMBL/GenBank/DDBJ whole genome shotgun (WGS) entry which is preliminary data.</text>
</comment>
<dbReference type="Proteomes" id="UP000828390">
    <property type="component" value="Unassembled WGS sequence"/>
</dbReference>
<protein>
    <submittedName>
        <fullName evidence="1">Uncharacterized protein</fullName>
    </submittedName>
</protein>
<reference evidence="1" key="1">
    <citation type="journal article" date="2019" name="bioRxiv">
        <title>The Genome of the Zebra Mussel, Dreissena polymorpha: A Resource for Invasive Species Research.</title>
        <authorList>
            <person name="McCartney M.A."/>
            <person name="Auch B."/>
            <person name="Kono T."/>
            <person name="Mallez S."/>
            <person name="Zhang Y."/>
            <person name="Obille A."/>
            <person name="Becker A."/>
            <person name="Abrahante J.E."/>
            <person name="Garbe J."/>
            <person name="Badalamenti J.P."/>
            <person name="Herman A."/>
            <person name="Mangelson H."/>
            <person name="Liachko I."/>
            <person name="Sullivan S."/>
            <person name="Sone E.D."/>
            <person name="Koren S."/>
            <person name="Silverstein K.A.T."/>
            <person name="Beckman K.B."/>
            <person name="Gohl D.M."/>
        </authorList>
    </citation>
    <scope>NUCLEOTIDE SEQUENCE</scope>
    <source>
        <strain evidence="1">Duluth1</strain>
        <tissue evidence="1">Whole animal</tissue>
    </source>
</reference>
<dbReference type="EMBL" id="JAIWYP010000006">
    <property type="protein sequence ID" value="KAH3808156.1"/>
    <property type="molecule type" value="Genomic_DNA"/>
</dbReference>
<proteinExistence type="predicted"/>